<evidence type="ECO:0000313" key="2">
    <source>
        <dbReference type="EMBL" id="SUZ50655.1"/>
    </source>
</evidence>
<dbReference type="Pfam" id="PF02190">
    <property type="entry name" value="LON_substr_bdg"/>
    <property type="match status" value="1"/>
</dbReference>
<dbReference type="PANTHER" id="PTHR46732">
    <property type="entry name" value="ATP-DEPENDENT PROTEASE LA (LON) DOMAIN PROTEIN"/>
    <property type="match status" value="1"/>
</dbReference>
<dbReference type="InterPro" id="IPR015947">
    <property type="entry name" value="PUA-like_sf"/>
</dbReference>
<dbReference type="InterPro" id="IPR003111">
    <property type="entry name" value="Lon_prtase_N"/>
</dbReference>
<reference evidence="2" key="1">
    <citation type="submission" date="2018-05" db="EMBL/GenBank/DDBJ databases">
        <authorList>
            <person name="Lanie J.A."/>
            <person name="Ng W.-L."/>
            <person name="Kazmierczak K.M."/>
            <person name="Andrzejewski T.M."/>
            <person name="Davidsen T.M."/>
            <person name="Wayne K.J."/>
            <person name="Tettelin H."/>
            <person name="Glass J.I."/>
            <person name="Rusch D."/>
            <person name="Podicherti R."/>
            <person name="Tsui H.-C.T."/>
            <person name="Winkler M.E."/>
        </authorList>
    </citation>
    <scope>NUCLEOTIDE SEQUENCE</scope>
</reference>
<dbReference type="PROSITE" id="PS51787">
    <property type="entry name" value="LON_N"/>
    <property type="match status" value="1"/>
</dbReference>
<dbReference type="PANTHER" id="PTHR46732:SF8">
    <property type="entry name" value="ATP-DEPENDENT PROTEASE LA (LON) DOMAIN PROTEIN"/>
    <property type="match status" value="1"/>
</dbReference>
<protein>
    <recommendedName>
        <fullName evidence="1">Lon N-terminal domain-containing protein</fullName>
    </recommendedName>
</protein>
<accession>A0A381N822</accession>
<evidence type="ECO:0000259" key="1">
    <source>
        <dbReference type="PROSITE" id="PS51787"/>
    </source>
</evidence>
<organism evidence="2">
    <name type="scientific">marine metagenome</name>
    <dbReference type="NCBI Taxonomy" id="408172"/>
    <lineage>
        <taxon>unclassified sequences</taxon>
        <taxon>metagenomes</taxon>
        <taxon>ecological metagenomes</taxon>
    </lineage>
</organism>
<sequence length="219" mass="24974">MNTPFDMPYESLPGRLPVFPLTGAVLLPRCRLPLNIFETRYLRMAEDSLASDRLIGMVQPVNVESSDRAPALFRTGCAGRITSFSETDDGRILIILTGVSRFDVEEELDVDTHYRQIIPAWEDYRPDLTEPEDGNIDRERLYASLRVYFEARDLDTDWELLQEATDESLINSLVMSCPFDPTEKQSLLEAQGLDERTRLMSSLLDMAALRRATNELSLH</sequence>
<dbReference type="EMBL" id="UINC01000181">
    <property type="protein sequence ID" value="SUZ50655.1"/>
    <property type="molecule type" value="Genomic_DNA"/>
</dbReference>
<gene>
    <name evidence="2" type="ORF">METZ01_LOCUS3509</name>
</gene>
<dbReference type="AlphaFoldDB" id="A0A381N822"/>
<dbReference type="InterPro" id="IPR046336">
    <property type="entry name" value="Lon_prtase_N_sf"/>
</dbReference>
<proteinExistence type="predicted"/>
<dbReference type="SMART" id="SM00464">
    <property type="entry name" value="LON"/>
    <property type="match status" value="1"/>
</dbReference>
<dbReference type="Gene3D" id="2.30.130.40">
    <property type="entry name" value="LON domain-like"/>
    <property type="match status" value="1"/>
</dbReference>
<name>A0A381N822_9ZZZZ</name>
<feature type="domain" description="Lon N-terminal" evidence="1">
    <location>
        <begin position="16"/>
        <end position="208"/>
    </location>
</feature>
<dbReference type="SUPFAM" id="SSF88697">
    <property type="entry name" value="PUA domain-like"/>
    <property type="match status" value="1"/>
</dbReference>